<name>A0A1D2N2X9_ORCCI</name>
<dbReference type="STRING" id="48709.A0A1D2N2X9"/>
<dbReference type="SUPFAM" id="SSF49879">
    <property type="entry name" value="SMAD/FHA domain"/>
    <property type="match status" value="1"/>
</dbReference>
<dbReference type="SMART" id="SM00240">
    <property type="entry name" value="FHA"/>
    <property type="match status" value="1"/>
</dbReference>
<evidence type="ECO:0000313" key="3">
    <source>
        <dbReference type="EMBL" id="ODM99612.1"/>
    </source>
</evidence>
<feature type="domain" description="FHA" evidence="2">
    <location>
        <begin position="64"/>
        <end position="120"/>
    </location>
</feature>
<evidence type="ECO:0000313" key="4">
    <source>
        <dbReference type="Proteomes" id="UP000094527"/>
    </source>
</evidence>
<sequence length="462" mass="49708">MLQVKRQIRMLEEEIESWHCMQELVVSDGTSDLHSIFSISEFDDQTYAILRGRQVRYCMRSKEILLGRHSTNNKVDADLTLEGASGKVSRRQAIIQMHAFGEFFIINQGRHFIFVDNIHVPYGGMAKLTDGCVIQITHIKLIFKINEKLMRKEVSHEIKAEVINARYKTFENFTSPSYPSVSTLKSGLGSDIFPSTSRYTTSPSPKKRHLSSASSPNASAIKSNVVSNPLAGKQKGRRCSGQMSVGNMGASLLPFSPGGDLTIRPSSQPMSSSSFVGDGYSASRTNYSRPSIISSPSTSTSDDVFKKPAPVTLIRTPGSKGSAARTSTISNLPSAFAPVGTPLQPNSSGNAYSSMPIPSDNLSHDQVHGQKSPTAPPAILTPASKLMDYTKLGLSSDVTVTQMTGQHTPTALVSSVINAVVSSSSSKTTVTDTITTAPMPSLGLVKYETTSPSDPPTPPQSS</sequence>
<dbReference type="Pfam" id="PF00498">
    <property type="entry name" value="FHA"/>
    <property type="match status" value="1"/>
</dbReference>
<dbReference type="GO" id="GO:0031011">
    <property type="term" value="C:Ino80 complex"/>
    <property type="evidence" value="ECO:0007669"/>
    <property type="project" value="InterPro"/>
</dbReference>
<dbReference type="GO" id="GO:0002151">
    <property type="term" value="F:G-quadruplex RNA binding"/>
    <property type="evidence" value="ECO:0007669"/>
    <property type="project" value="InterPro"/>
</dbReference>
<feature type="compositionally biased region" description="Low complexity" evidence="1">
    <location>
        <begin position="195"/>
        <end position="204"/>
    </location>
</feature>
<dbReference type="Proteomes" id="UP000094527">
    <property type="component" value="Unassembled WGS sequence"/>
</dbReference>
<dbReference type="InterPro" id="IPR008984">
    <property type="entry name" value="SMAD_FHA_dom_sf"/>
</dbReference>
<comment type="caution">
    <text evidence="3">The sequence shown here is derived from an EMBL/GenBank/DDBJ whole genome shotgun (WGS) entry which is preliminary data.</text>
</comment>
<protein>
    <submittedName>
        <fullName evidence="3">Microspherule protein 1</fullName>
    </submittedName>
</protein>
<organism evidence="3 4">
    <name type="scientific">Orchesella cincta</name>
    <name type="common">Springtail</name>
    <name type="synonym">Podura cincta</name>
    <dbReference type="NCBI Taxonomy" id="48709"/>
    <lineage>
        <taxon>Eukaryota</taxon>
        <taxon>Metazoa</taxon>
        <taxon>Ecdysozoa</taxon>
        <taxon>Arthropoda</taxon>
        <taxon>Hexapoda</taxon>
        <taxon>Collembola</taxon>
        <taxon>Entomobryomorpha</taxon>
        <taxon>Entomobryoidea</taxon>
        <taxon>Orchesellidae</taxon>
        <taxon>Orchesellinae</taxon>
        <taxon>Orchesella</taxon>
    </lineage>
</organism>
<feature type="region of interest" description="Disordered" evidence="1">
    <location>
        <begin position="441"/>
        <end position="462"/>
    </location>
</feature>
<dbReference type="OrthoDB" id="10262769at2759"/>
<dbReference type="PANTHER" id="PTHR13233:SF0">
    <property type="entry name" value="MICROSPHERULE PROTEIN 1"/>
    <property type="match status" value="1"/>
</dbReference>
<proteinExistence type="predicted"/>
<reference evidence="3 4" key="1">
    <citation type="journal article" date="2016" name="Genome Biol. Evol.">
        <title>Gene Family Evolution Reflects Adaptation to Soil Environmental Stressors in the Genome of the Collembolan Orchesella cincta.</title>
        <authorList>
            <person name="Faddeeva-Vakhrusheva A."/>
            <person name="Derks M.F."/>
            <person name="Anvar S.Y."/>
            <person name="Agamennone V."/>
            <person name="Suring W."/>
            <person name="Smit S."/>
            <person name="van Straalen N.M."/>
            <person name="Roelofs D."/>
        </authorList>
    </citation>
    <scope>NUCLEOTIDE SEQUENCE [LARGE SCALE GENOMIC DNA]</scope>
    <source>
        <tissue evidence="3">Mixed pool</tissue>
    </source>
</reference>
<accession>A0A1D2N2X9</accession>
<evidence type="ECO:0000259" key="2">
    <source>
        <dbReference type="PROSITE" id="PS50006"/>
    </source>
</evidence>
<feature type="region of interest" description="Disordered" evidence="1">
    <location>
        <begin position="256"/>
        <end position="279"/>
    </location>
</feature>
<dbReference type="InterPro" id="IPR037912">
    <property type="entry name" value="MCRS1"/>
</dbReference>
<dbReference type="Gene3D" id="2.60.200.20">
    <property type="match status" value="1"/>
</dbReference>
<dbReference type="GO" id="GO:0045944">
    <property type="term" value="P:positive regulation of transcription by RNA polymerase II"/>
    <property type="evidence" value="ECO:0007669"/>
    <property type="project" value="TreeGrafter"/>
</dbReference>
<feature type="compositionally biased region" description="Low complexity" evidence="1">
    <location>
        <begin position="265"/>
        <end position="274"/>
    </location>
</feature>
<dbReference type="GO" id="GO:0044545">
    <property type="term" value="C:NSL complex"/>
    <property type="evidence" value="ECO:0007669"/>
    <property type="project" value="TreeGrafter"/>
</dbReference>
<dbReference type="PROSITE" id="PS50006">
    <property type="entry name" value="FHA_DOMAIN"/>
    <property type="match status" value="1"/>
</dbReference>
<feature type="region of interest" description="Disordered" evidence="1">
    <location>
        <begin position="195"/>
        <end position="243"/>
    </location>
</feature>
<dbReference type="AlphaFoldDB" id="A0A1D2N2X9"/>
<feature type="compositionally biased region" description="Polar residues" evidence="1">
    <location>
        <begin position="211"/>
        <end position="227"/>
    </location>
</feature>
<dbReference type="PANTHER" id="PTHR13233">
    <property type="entry name" value="MICROSPHERULE PROTEIN 1"/>
    <property type="match status" value="1"/>
</dbReference>
<evidence type="ECO:0000256" key="1">
    <source>
        <dbReference type="SAM" id="MobiDB-lite"/>
    </source>
</evidence>
<dbReference type="EMBL" id="LJIJ01000268">
    <property type="protein sequence ID" value="ODM99612.1"/>
    <property type="molecule type" value="Genomic_DNA"/>
</dbReference>
<dbReference type="GO" id="GO:0071339">
    <property type="term" value="C:MLL1 complex"/>
    <property type="evidence" value="ECO:0007669"/>
    <property type="project" value="InterPro"/>
</dbReference>
<feature type="compositionally biased region" description="Pro residues" evidence="1">
    <location>
        <begin position="453"/>
        <end position="462"/>
    </location>
</feature>
<dbReference type="InterPro" id="IPR000253">
    <property type="entry name" value="FHA_dom"/>
</dbReference>
<keyword evidence="4" id="KW-1185">Reference proteome</keyword>
<gene>
    <name evidence="3" type="ORF">Ocin01_07059</name>
</gene>